<protein>
    <recommendedName>
        <fullName evidence="3">Anti-bacteriophage protein A/HamA C-terminal domain-containing protein</fullName>
    </recommendedName>
</protein>
<dbReference type="AlphaFoldDB" id="A0AB38YP97"/>
<organism evidence="1 2">
    <name type="scientific">Veillonella parvula</name>
    <name type="common">Staphylococcus parvulus</name>
    <dbReference type="NCBI Taxonomy" id="29466"/>
    <lineage>
        <taxon>Bacteria</taxon>
        <taxon>Bacillati</taxon>
        <taxon>Bacillota</taxon>
        <taxon>Negativicutes</taxon>
        <taxon>Veillonellales</taxon>
        <taxon>Veillonellaceae</taxon>
        <taxon>Veillonella</taxon>
    </lineage>
</organism>
<sequence length="229" mass="25995">MKIIDYKILTQFSPVKVQFIRIDPEDISKTLLEILKELMDLSWLSKFDQEFEQKAFRSRAKKTIVDIKEKFDKCIDDNISKDAGEYVVSELARESVVSKLKYSSIPLAELLAKKRSGNPGFDFHSQNENTDTVIFGEAKYIADRTAYGSALKQILAFIDSEKDIEDLPELKVFCSITALERVSDGKKGFLAAFSAKDTSTDKIINNITKNKDFVSLLQYEELILVAVNL</sequence>
<dbReference type="EMBL" id="CP133463">
    <property type="protein sequence ID" value="WMS19894.1"/>
    <property type="molecule type" value="Genomic_DNA"/>
</dbReference>
<evidence type="ECO:0008006" key="3">
    <source>
        <dbReference type="Google" id="ProtNLM"/>
    </source>
</evidence>
<evidence type="ECO:0000313" key="1">
    <source>
        <dbReference type="EMBL" id="WMS19894.1"/>
    </source>
</evidence>
<reference evidence="1" key="1">
    <citation type="submission" date="2023-08" db="EMBL/GenBank/DDBJ databases">
        <title>Veillonella_parvula_DSM 2007_complete_genome_hifiasm_Zymo_Research_D6332.</title>
        <authorList>
            <person name="Damerum A."/>
        </authorList>
    </citation>
    <scope>NUCLEOTIDE SEQUENCE</scope>
    <source>
        <strain evidence="1">DSM 2007</strain>
    </source>
</reference>
<evidence type="ECO:0000313" key="2">
    <source>
        <dbReference type="Proteomes" id="UP001228955"/>
    </source>
</evidence>
<dbReference type="Proteomes" id="UP001228955">
    <property type="component" value="Chromosome"/>
</dbReference>
<accession>A0AB38YP97</accession>
<name>A0AB38YP97_VEIPA</name>
<dbReference type="RefSeq" id="WP_004694091.1">
    <property type="nucleotide sequence ID" value="NZ_CP133463.1"/>
</dbReference>
<proteinExistence type="predicted"/>
<gene>
    <name evidence="1" type="ORF">RDV51_00720</name>
</gene>